<evidence type="ECO:0000256" key="10">
    <source>
        <dbReference type="ARBA" id="ARBA00022588"/>
    </source>
</evidence>
<keyword evidence="30" id="KW-1185">Reference proteome</keyword>
<dbReference type="InterPro" id="IPR029495">
    <property type="entry name" value="NACHT-assoc"/>
</dbReference>
<keyword evidence="26" id="KW-0449">Lipoprotein</keyword>
<evidence type="ECO:0000256" key="21">
    <source>
        <dbReference type="ARBA" id="ARBA00023139"/>
    </source>
</evidence>
<dbReference type="Pfam" id="PF05729">
    <property type="entry name" value="NACHT"/>
    <property type="match status" value="1"/>
</dbReference>
<keyword evidence="15" id="KW-0067">ATP-binding</keyword>
<dbReference type="OMA" id="TTAVYMF"/>
<accession>A0A8C6X1V5</accession>
<evidence type="ECO:0000313" key="30">
    <source>
        <dbReference type="Proteomes" id="UP000694559"/>
    </source>
</evidence>
<keyword evidence="10" id="KW-0399">Innate immunity</keyword>
<keyword evidence="9" id="KW-0597">Phosphoprotein</keyword>
<evidence type="ECO:0000259" key="27">
    <source>
        <dbReference type="PROSITE" id="PS50824"/>
    </source>
</evidence>
<dbReference type="SMART" id="SM01289">
    <property type="entry name" value="PYRIN"/>
    <property type="match status" value="1"/>
</dbReference>
<keyword evidence="25" id="KW-0539">Nucleus</keyword>
<evidence type="ECO:0000256" key="13">
    <source>
        <dbReference type="ARBA" id="ARBA00022801"/>
    </source>
</evidence>
<keyword evidence="19" id="KW-0333">Golgi apparatus</keyword>
<keyword evidence="12" id="KW-0547">Nucleotide-binding</keyword>
<evidence type="ECO:0000256" key="6">
    <source>
        <dbReference type="ARBA" id="ARBA00004613"/>
    </source>
</evidence>
<keyword evidence="22" id="KW-0804">Transcription</keyword>
<dbReference type="GO" id="GO:0005576">
    <property type="term" value="C:extracellular region"/>
    <property type="evidence" value="ECO:0007669"/>
    <property type="project" value="UniProtKB-SubCell"/>
</dbReference>
<dbReference type="CDD" id="cd08321">
    <property type="entry name" value="Pyrin_ASC-like"/>
    <property type="match status" value="1"/>
</dbReference>
<dbReference type="InterPro" id="IPR041075">
    <property type="entry name" value="NOD1/2_WH"/>
</dbReference>
<keyword evidence="16" id="KW-0832">Ubl conjugation</keyword>
<comment type="subcellular location">
    <subcellularLocation>
        <location evidence="4">Endomembrane system</location>
    </subcellularLocation>
    <subcellularLocation>
        <location evidence="3">Endoplasmic reticulum</location>
    </subcellularLocation>
    <subcellularLocation>
        <location evidence="5">Golgi apparatus</location>
    </subcellularLocation>
    <subcellularLocation>
        <location evidence="1">Inflammasome</location>
    </subcellularLocation>
    <subcellularLocation>
        <location evidence="2">Nucleus</location>
    </subcellularLocation>
    <subcellularLocation>
        <location evidence="6">Secreted</location>
    </subcellularLocation>
</comment>
<dbReference type="Pfam" id="PF17779">
    <property type="entry name" value="WHD_NOD2"/>
    <property type="match status" value="1"/>
</dbReference>
<evidence type="ECO:0000256" key="16">
    <source>
        <dbReference type="ARBA" id="ARBA00022843"/>
    </source>
</evidence>
<evidence type="ECO:0000256" key="8">
    <source>
        <dbReference type="ARBA" id="ARBA00022525"/>
    </source>
</evidence>
<sequence>MNSIVKEDLCNTLKELLVKQFKEFKWWLNSIEYNGRPNIPRGSLENTDEKDIVDLLIHYYEEDALEVCICVLQKCSRNDLAKKLEEARKKVADVDAYHFPDLSEHRNYIKKKFAIIKDPNAIPGEYVPLNQRYSKLIIVDYHPSEEEKEDEILAIGRKHHEIISKRAESSTSIEALFNRDKYGLIPQVVVLQGAAGIGKTIMAKKIMFDWASQQLYQDKFNYVLYICCRKMNVHTESEKSSIAEIISEEWLMCHESKNFIQNILKNEEKLLFIIDGFDELRYSFDQPKNYFCSDPWKKEPLTILLRSLFKKKLLPKSSLIITTRPTALKKLDECLEHSRNFEILGFSTKERQEYFHKFFENGVQATQALRFVKQNDTLFTMCVIPLVSWIICTVMKQEIERGKDLQKTPYTLTEIYILYFSSLLKFHHKEIKQNVQSNVKGLCSLAAEGVLKQKTLFMEEEVKKHSLDQENFLPPLLNQSIFKRGIDCIQTYSFIHLTFQAFVAALFYILEGEEQHSQNQEKKLQILLERHKSFRPDFSIGYHFLFGFLNEEKRMREVKKEFGWEISPKSKEFLLEWVKNNFKKSRDNFQLQKEMFSYLYETQDDDFIKNAISGITEIDYQCNSDMELMILSYCIQHCQNLKNLFIKGSNFLHHAETESFLPDNEEWSLHERYVEDFFKALTKLRNLSILRLDGEIPTKSCNRHLAEVLRKSQRLRELDLSFKSLDDETMKLLWDGLKQPECRIETLRLDGKIQSESCSRHLAEVFRKNQRLRVLFLSLKNPDEKPMELLCEGLKHPECTIETLEFSGEILSESCSRHLAEVFRENQRLRQLELSLKNPDEETMGLLCRGFKHPKCNIETLLFSGEILSESCSRHLAEVFRENQRLRQLELSLKNPDEETMGLLCRGFKHPKCNIETLQLNGKYIIQNGKWNETAMVETPARIRAGVKRLASSESLKSRKRRRPDRFQNS</sequence>
<dbReference type="GO" id="GO:0045087">
    <property type="term" value="P:innate immune response"/>
    <property type="evidence" value="ECO:0007669"/>
    <property type="project" value="UniProtKB-KW"/>
</dbReference>
<feature type="domain" description="NACHT" evidence="28">
    <location>
        <begin position="187"/>
        <end position="397"/>
    </location>
</feature>
<evidence type="ECO:0000256" key="3">
    <source>
        <dbReference type="ARBA" id="ARBA00004240"/>
    </source>
</evidence>
<organism evidence="29 30">
    <name type="scientific">Naja naja</name>
    <name type="common">Indian cobra</name>
    <dbReference type="NCBI Taxonomy" id="35670"/>
    <lineage>
        <taxon>Eukaryota</taxon>
        <taxon>Metazoa</taxon>
        <taxon>Chordata</taxon>
        <taxon>Craniata</taxon>
        <taxon>Vertebrata</taxon>
        <taxon>Euteleostomi</taxon>
        <taxon>Lepidosauria</taxon>
        <taxon>Squamata</taxon>
        <taxon>Bifurcata</taxon>
        <taxon>Unidentata</taxon>
        <taxon>Episquamata</taxon>
        <taxon>Toxicofera</taxon>
        <taxon>Serpentes</taxon>
        <taxon>Colubroidea</taxon>
        <taxon>Elapidae</taxon>
        <taxon>Elapinae</taxon>
        <taxon>Naja</taxon>
    </lineage>
</organism>
<dbReference type="SUPFAM" id="SSF47986">
    <property type="entry name" value="DEATH domain"/>
    <property type="match status" value="1"/>
</dbReference>
<dbReference type="Pfam" id="PF02758">
    <property type="entry name" value="PYRIN"/>
    <property type="match status" value="1"/>
</dbReference>
<keyword evidence="24" id="KW-1271">Inflammasome</keyword>
<dbReference type="GO" id="GO:0005634">
    <property type="term" value="C:nucleus"/>
    <property type="evidence" value="ECO:0007669"/>
    <property type="project" value="UniProtKB-SubCell"/>
</dbReference>
<keyword evidence="17" id="KW-0391">Immunity</keyword>
<evidence type="ECO:0000256" key="18">
    <source>
        <dbReference type="ARBA" id="ARBA00023015"/>
    </source>
</evidence>
<evidence type="ECO:0000256" key="12">
    <source>
        <dbReference type="ARBA" id="ARBA00022741"/>
    </source>
</evidence>
<protein>
    <submittedName>
        <fullName evidence="29">Uncharacterized protein</fullName>
    </submittedName>
</protein>
<keyword evidence="13" id="KW-0378">Hydrolase</keyword>
<evidence type="ECO:0000256" key="7">
    <source>
        <dbReference type="ARBA" id="ARBA00022490"/>
    </source>
</evidence>
<keyword evidence="7" id="KW-0963">Cytoplasm</keyword>
<dbReference type="Pfam" id="PF17776">
    <property type="entry name" value="NLRC4_HD2"/>
    <property type="match status" value="1"/>
</dbReference>
<dbReference type="GO" id="GO:0016787">
    <property type="term" value="F:hydrolase activity"/>
    <property type="evidence" value="ECO:0007669"/>
    <property type="project" value="UniProtKB-KW"/>
</dbReference>
<keyword evidence="18" id="KW-0805">Transcription regulation</keyword>
<keyword evidence="21" id="KW-0564">Palmitate</keyword>
<evidence type="ECO:0000256" key="26">
    <source>
        <dbReference type="ARBA" id="ARBA00023288"/>
    </source>
</evidence>
<dbReference type="PANTHER" id="PTHR45690">
    <property type="entry name" value="NACHT, LRR AND PYD DOMAINS-CONTAINING PROTEIN 12"/>
    <property type="match status" value="1"/>
</dbReference>
<dbReference type="InterPro" id="IPR050637">
    <property type="entry name" value="NLRP_innate_immun_reg"/>
</dbReference>
<dbReference type="GeneTree" id="ENSGT00940000160873"/>
<evidence type="ECO:0000256" key="17">
    <source>
        <dbReference type="ARBA" id="ARBA00022859"/>
    </source>
</evidence>
<dbReference type="GO" id="GO:0005783">
    <property type="term" value="C:endoplasmic reticulum"/>
    <property type="evidence" value="ECO:0007669"/>
    <property type="project" value="UniProtKB-SubCell"/>
</dbReference>
<evidence type="ECO:0000259" key="28">
    <source>
        <dbReference type="PROSITE" id="PS50837"/>
    </source>
</evidence>
<dbReference type="InterPro" id="IPR011029">
    <property type="entry name" value="DEATH-like_dom_sf"/>
</dbReference>
<dbReference type="SMART" id="SM01288">
    <property type="entry name" value="FISNA"/>
    <property type="match status" value="1"/>
</dbReference>
<dbReference type="InterPro" id="IPR004020">
    <property type="entry name" value="DAPIN"/>
</dbReference>
<dbReference type="AlphaFoldDB" id="A0A8C6X1V5"/>
<evidence type="ECO:0000256" key="4">
    <source>
        <dbReference type="ARBA" id="ARBA00004308"/>
    </source>
</evidence>
<evidence type="ECO:0000256" key="22">
    <source>
        <dbReference type="ARBA" id="ARBA00023163"/>
    </source>
</evidence>
<evidence type="ECO:0000256" key="1">
    <source>
        <dbReference type="ARBA" id="ARBA00004110"/>
    </source>
</evidence>
<dbReference type="GO" id="GO:0005524">
    <property type="term" value="F:ATP binding"/>
    <property type="evidence" value="ECO:0007669"/>
    <property type="project" value="UniProtKB-KW"/>
</dbReference>
<evidence type="ECO:0000256" key="19">
    <source>
        <dbReference type="ARBA" id="ARBA00023034"/>
    </source>
</evidence>
<dbReference type="PANTHER" id="PTHR45690:SF19">
    <property type="entry name" value="NACHT, LRR AND PYD DOMAINS-CONTAINING PROTEIN 3"/>
    <property type="match status" value="1"/>
</dbReference>
<dbReference type="PROSITE" id="PS50824">
    <property type="entry name" value="DAPIN"/>
    <property type="match status" value="1"/>
</dbReference>
<dbReference type="InterPro" id="IPR007111">
    <property type="entry name" value="NACHT_NTPase"/>
</dbReference>
<dbReference type="SUPFAM" id="SSF52047">
    <property type="entry name" value="RNI-like"/>
    <property type="match status" value="1"/>
</dbReference>
<keyword evidence="20" id="KW-0472">Membrane</keyword>
<evidence type="ECO:0000256" key="24">
    <source>
        <dbReference type="ARBA" id="ARBA00023233"/>
    </source>
</evidence>
<dbReference type="PROSITE" id="PS50837">
    <property type="entry name" value="NACHT"/>
    <property type="match status" value="1"/>
</dbReference>
<dbReference type="GO" id="GO:0061702">
    <property type="term" value="C:canonical inflammasome complex"/>
    <property type="evidence" value="ECO:0007669"/>
    <property type="project" value="UniProtKB-SubCell"/>
</dbReference>
<dbReference type="SUPFAM" id="SSF52540">
    <property type="entry name" value="P-loop containing nucleoside triphosphate hydrolases"/>
    <property type="match status" value="1"/>
</dbReference>
<reference evidence="29" key="2">
    <citation type="submission" date="2025-09" db="UniProtKB">
        <authorList>
            <consortium name="Ensembl"/>
        </authorList>
    </citation>
    <scope>IDENTIFICATION</scope>
</reference>
<evidence type="ECO:0000256" key="14">
    <source>
        <dbReference type="ARBA" id="ARBA00022824"/>
    </source>
</evidence>
<keyword evidence="23" id="KW-0395">Inflammatory response</keyword>
<dbReference type="InterPro" id="IPR041267">
    <property type="entry name" value="NLRP_HD2"/>
</dbReference>
<name>A0A8C6X1V5_NAJNA</name>
<evidence type="ECO:0000256" key="5">
    <source>
        <dbReference type="ARBA" id="ARBA00004555"/>
    </source>
</evidence>
<evidence type="ECO:0000256" key="23">
    <source>
        <dbReference type="ARBA" id="ARBA00023198"/>
    </source>
</evidence>
<evidence type="ECO:0000256" key="20">
    <source>
        <dbReference type="ARBA" id="ARBA00023136"/>
    </source>
</evidence>
<evidence type="ECO:0000256" key="25">
    <source>
        <dbReference type="ARBA" id="ARBA00023242"/>
    </source>
</evidence>
<keyword evidence="14" id="KW-0256">Endoplasmic reticulum</keyword>
<dbReference type="Gene3D" id="3.40.50.300">
    <property type="entry name" value="P-loop containing nucleotide triphosphate hydrolases"/>
    <property type="match status" value="1"/>
</dbReference>
<reference evidence="29" key="1">
    <citation type="submission" date="2025-08" db="UniProtKB">
        <authorList>
            <consortium name="Ensembl"/>
        </authorList>
    </citation>
    <scope>IDENTIFICATION</scope>
</reference>
<dbReference type="InterPro" id="IPR027417">
    <property type="entry name" value="P-loop_NTPase"/>
</dbReference>
<evidence type="ECO:0000256" key="11">
    <source>
        <dbReference type="ARBA" id="ARBA00022737"/>
    </source>
</evidence>
<dbReference type="Pfam" id="PF14484">
    <property type="entry name" value="FISNA"/>
    <property type="match status" value="1"/>
</dbReference>
<dbReference type="InterPro" id="IPR032675">
    <property type="entry name" value="LRR_dom_sf"/>
</dbReference>
<feature type="domain" description="Pyrin" evidence="27">
    <location>
        <begin position="1"/>
        <end position="90"/>
    </location>
</feature>
<evidence type="ECO:0000313" key="29">
    <source>
        <dbReference type="Ensembl" id="ENSNNAP00000002688.1"/>
    </source>
</evidence>
<evidence type="ECO:0000256" key="2">
    <source>
        <dbReference type="ARBA" id="ARBA00004123"/>
    </source>
</evidence>
<dbReference type="Gene3D" id="3.80.10.10">
    <property type="entry name" value="Ribonuclease Inhibitor"/>
    <property type="match status" value="1"/>
</dbReference>
<dbReference type="Ensembl" id="ENSNNAT00000002824.1">
    <property type="protein sequence ID" value="ENSNNAP00000002688.1"/>
    <property type="gene ID" value="ENSNNAG00000001846.1"/>
</dbReference>
<dbReference type="Proteomes" id="UP000694559">
    <property type="component" value="Unplaced"/>
</dbReference>
<evidence type="ECO:0000256" key="9">
    <source>
        <dbReference type="ARBA" id="ARBA00022553"/>
    </source>
</evidence>
<dbReference type="GO" id="GO:0006954">
    <property type="term" value="P:inflammatory response"/>
    <property type="evidence" value="ECO:0007669"/>
    <property type="project" value="UniProtKB-KW"/>
</dbReference>
<evidence type="ECO:0000256" key="15">
    <source>
        <dbReference type="ARBA" id="ARBA00022840"/>
    </source>
</evidence>
<keyword evidence="8" id="KW-0964">Secreted</keyword>
<dbReference type="Gene3D" id="1.10.533.10">
    <property type="entry name" value="Death Domain, Fas"/>
    <property type="match status" value="1"/>
</dbReference>
<proteinExistence type="predicted"/>
<keyword evidence="11" id="KW-0677">Repeat</keyword>